<dbReference type="PANTHER" id="PTHR32305:SF15">
    <property type="entry name" value="PROTEIN RHSA-RELATED"/>
    <property type="match status" value="1"/>
</dbReference>
<dbReference type="InterPro" id="IPR022385">
    <property type="entry name" value="Rhs_assc_core"/>
</dbReference>
<evidence type="ECO:0000313" key="3">
    <source>
        <dbReference type="EMBL" id="TDY71740.1"/>
    </source>
</evidence>
<dbReference type="InterPro" id="IPR056823">
    <property type="entry name" value="TEN-like_YD-shell"/>
</dbReference>
<dbReference type="OrthoDB" id="337747at2"/>
<proteinExistence type="predicted"/>
<accession>A0A4R8MQZ7</accession>
<evidence type="ECO:0000256" key="1">
    <source>
        <dbReference type="ARBA" id="ARBA00022737"/>
    </source>
</evidence>
<protein>
    <submittedName>
        <fullName evidence="3">RHS repeat-associated protein</fullName>
    </submittedName>
</protein>
<sequence>MYFFHPDHLGSITMITDGNGNVLAGGERGGKSHITYKPYGEILRTDSYGPDITKFKYTGQEEDQESGLYYYKARYYDASLGRFASNDGMVFPDKEQGMNRMMYVEGNPIAFVDSSGNFPSLSGIIHMFNRIVGHAMGRNFGSNVNGRFSMQSISKKINAIGIRQIVDRLENKELGKHVGSEQTREYLSKNLSSRNIILGIKDMIANSGVCHFSNPICKSVQTKRNCNTNRKDAKDFRKEVGFGGSTVVGSGGGLMSIGLKDGTLLKEVLGPVGILLAVADIYTSLSERQSCPGDDDLVQF</sequence>
<reference evidence="3 4" key="1">
    <citation type="submission" date="2019-03" db="EMBL/GenBank/DDBJ databases">
        <title>Genomic Encyclopedia of Archaeal and Bacterial Type Strains, Phase II (KMG-II): from individual species to whole genera.</title>
        <authorList>
            <person name="Goeker M."/>
        </authorList>
    </citation>
    <scope>NUCLEOTIDE SEQUENCE [LARGE SCALE GENOMIC DNA]</scope>
    <source>
        <strain evidence="3 4">DSM 21537</strain>
    </source>
</reference>
<dbReference type="AlphaFoldDB" id="A0A4R8MQZ7"/>
<dbReference type="STRING" id="1193051.LEP1GSC017_3252"/>
<dbReference type="Pfam" id="PF25023">
    <property type="entry name" value="TEN_YD-shell"/>
    <property type="match status" value="1"/>
</dbReference>
<dbReference type="PANTHER" id="PTHR32305">
    <property type="match status" value="1"/>
</dbReference>
<dbReference type="NCBIfam" id="TIGR03696">
    <property type="entry name" value="Rhs_assc_core"/>
    <property type="match status" value="1"/>
</dbReference>
<name>A0A4R8MQZ7_LEPME</name>
<dbReference type="GeneID" id="79826059"/>
<dbReference type="EMBL" id="SORO01000001">
    <property type="protein sequence ID" value="TDY71740.1"/>
    <property type="molecule type" value="Genomic_DNA"/>
</dbReference>
<keyword evidence="1" id="KW-0677">Repeat</keyword>
<keyword evidence="4" id="KW-1185">Reference proteome</keyword>
<gene>
    <name evidence="3" type="ORF">CLV96_0711</name>
</gene>
<dbReference type="RefSeq" id="WP_004788411.1">
    <property type="nucleotide sequence ID" value="NZ_SORO01000001.1"/>
</dbReference>
<comment type="caution">
    <text evidence="3">The sequence shown here is derived from an EMBL/GenBank/DDBJ whole genome shotgun (WGS) entry which is preliminary data.</text>
</comment>
<dbReference type="Proteomes" id="UP000294684">
    <property type="component" value="Unassembled WGS sequence"/>
</dbReference>
<organism evidence="3 4">
    <name type="scientific">Leptospira meyeri</name>
    <dbReference type="NCBI Taxonomy" id="29508"/>
    <lineage>
        <taxon>Bacteria</taxon>
        <taxon>Pseudomonadati</taxon>
        <taxon>Spirochaetota</taxon>
        <taxon>Spirochaetia</taxon>
        <taxon>Leptospirales</taxon>
        <taxon>Leptospiraceae</taxon>
        <taxon>Leptospira</taxon>
    </lineage>
</organism>
<dbReference type="Gene3D" id="2.180.10.10">
    <property type="entry name" value="RHS repeat-associated core"/>
    <property type="match status" value="1"/>
</dbReference>
<dbReference type="InterPro" id="IPR050708">
    <property type="entry name" value="T6SS_VgrG/RHS"/>
</dbReference>
<feature type="domain" description="Teneurin-like YD-shell" evidence="2">
    <location>
        <begin position="2"/>
        <end position="88"/>
    </location>
</feature>
<evidence type="ECO:0000259" key="2">
    <source>
        <dbReference type="Pfam" id="PF25023"/>
    </source>
</evidence>
<evidence type="ECO:0000313" key="4">
    <source>
        <dbReference type="Proteomes" id="UP000294684"/>
    </source>
</evidence>